<comment type="caution">
    <text evidence="2">The sequence shown here is derived from an EMBL/GenBank/DDBJ whole genome shotgun (WGS) entry which is preliminary data.</text>
</comment>
<dbReference type="PATRIC" id="fig|1666911.3.peg.2225"/>
<proteinExistence type="predicted"/>
<dbReference type="STRING" id="1666911.HLUCCA11_19620"/>
<dbReference type="SUPFAM" id="SSF55961">
    <property type="entry name" value="Bet v1-like"/>
    <property type="match status" value="1"/>
</dbReference>
<gene>
    <name evidence="2" type="ORF">HLUCCA11_19620</name>
</gene>
<accession>A0A0P8BHD8</accession>
<dbReference type="Proteomes" id="UP000050465">
    <property type="component" value="Unassembled WGS sequence"/>
</dbReference>
<dbReference type="AlphaFoldDB" id="A0A0P8BHD8"/>
<sequence length="150" mass="16812">MFGTYQQSSIRIEIEASAETISRSLTEPERLRKWLYPQQIDISDTSKNKNPRPVNDSRTAGGWSADGTTSARLSIGQTFDSTLGFVKVSHRVEQLSAAGIRFLLSGSIDGFHEWQWGDGWVQSRLEGISILPLNLGQTLSLVRLKQYLQQ</sequence>
<feature type="region of interest" description="Disordered" evidence="1">
    <location>
        <begin position="42"/>
        <end position="65"/>
    </location>
</feature>
<evidence type="ECO:0000313" key="3">
    <source>
        <dbReference type="Proteomes" id="UP000050465"/>
    </source>
</evidence>
<evidence type="ECO:0000313" key="2">
    <source>
        <dbReference type="EMBL" id="KPQ33128.1"/>
    </source>
</evidence>
<organism evidence="2 3">
    <name type="scientific">Phormidesmis priestleyi Ana</name>
    <dbReference type="NCBI Taxonomy" id="1666911"/>
    <lineage>
        <taxon>Bacteria</taxon>
        <taxon>Bacillati</taxon>
        <taxon>Cyanobacteriota</taxon>
        <taxon>Cyanophyceae</taxon>
        <taxon>Leptolyngbyales</taxon>
        <taxon>Leptolyngbyaceae</taxon>
        <taxon>Phormidesmis</taxon>
    </lineage>
</organism>
<protein>
    <submittedName>
        <fullName evidence="2">Polyketide cyclase / dehydrase and lipid transport</fullName>
    </submittedName>
</protein>
<dbReference type="EMBL" id="LJZR01000038">
    <property type="protein sequence ID" value="KPQ33128.1"/>
    <property type="molecule type" value="Genomic_DNA"/>
</dbReference>
<evidence type="ECO:0000256" key="1">
    <source>
        <dbReference type="SAM" id="MobiDB-lite"/>
    </source>
</evidence>
<name>A0A0P8BHD8_9CYAN</name>
<reference evidence="2 3" key="1">
    <citation type="submission" date="2015-09" db="EMBL/GenBank/DDBJ databases">
        <title>Identification and resolution of microdiversity through metagenomic sequencing of parallel consortia.</title>
        <authorList>
            <person name="Nelson W.C."/>
            <person name="Romine M.F."/>
            <person name="Lindemann S.R."/>
        </authorList>
    </citation>
    <scope>NUCLEOTIDE SEQUENCE [LARGE SCALE GENOMIC DNA]</scope>
    <source>
        <strain evidence="2">Ana</strain>
    </source>
</reference>